<dbReference type="EMBL" id="JBEDUW010000007">
    <property type="protein sequence ID" value="KAK9913212.1"/>
    <property type="molecule type" value="Genomic_DNA"/>
</dbReference>
<evidence type="ECO:0000313" key="3">
    <source>
        <dbReference type="Proteomes" id="UP001457282"/>
    </source>
</evidence>
<comment type="similarity">
    <text evidence="1">Belongs to the ARG7 family.</text>
</comment>
<evidence type="ECO:0000313" key="2">
    <source>
        <dbReference type="EMBL" id="KAK9913212.1"/>
    </source>
</evidence>
<reference evidence="2 3" key="1">
    <citation type="journal article" date="2023" name="G3 (Bethesda)">
        <title>A chromosome-length genome assembly and annotation of blackberry (Rubus argutus, cv. 'Hillquist').</title>
        <authorList>
            <person name="Bruna T."/>
            <person name="Aryal R."/>
            <person name="Dudchenko O."/>
            <person name="Sargent D.J."/>
            <person name="Mead D."/>
            <person name="Buti M."/>
            <person name="Cavallini A."/>
            <person name="Hytonen T."/>
            <person name="Andres J."/>
            <person name="Pham M."/>
            <person name="Weisz D."/>
            <person name="Mascagni F."/>
            <person name="Usai G."/>
            <person name="Natali L."/>
            <person name="Bassil N."/>
            <person name="Fernandez G.E."/>
            <person name="Lomsadze A."/>
            <person name="Armour M."/>
            <person name="Olukolu B."/>
            <person name="Poorten T."/>
            <person name="Britton C."/>
            <person name="Davik J."/>
            <person name="Ashrafi H."/>
            <person name="Aiden E.L."/>
            <person name="Borodovsky M."/>
            <person name="Worthington M."/>
        </authorList>
    </citation>
    <scope>NUCLEOTIDE SEQUENCE [LARGE SCALE GENOMIC DNA]</scope>
    <source>
        <strain evidence="2">PI 553951</strain>
    </source>
</reference>
<protein>
    <submittedName>
        <fullName evidence="2">Uncharacterized protein</fullName>
    </submittedName>
</protein>
<keyword evidence="3" id="KW-1185">Reference proteome</keyword>
<dbReference type="Proteomes" id="UP001457282">
    <property type="component" value="Unassembled WGS sequence"/>
</dbReference>
<name>A0AAW1W1A7_RUBAR</name>
<dbReference type="Pfam" id="PF02519">
    <property type="entry name" value="Auxin_inducible"/>
    <property type="match status" value="1"/>
</dbReference>
<organism evidence="2 3">
    <name type="scientific">Rubus argutus</name>
    <name type="common">Southern blackberry</name>
    <dbReference type="NCBI Taxonomy" id="59490"/>
    <lineage>
        <taxon>Eukaryota</taxon>
        <taxon>Viridiplantae</taxon>
        <taxon>Streptophyta</taxon>
        <taxon>Embryophyta</taxon>
        <taxon>Tracheophyta</taxon>
        <taxon>Spermatophyta</taxon>
        <taxon>Magnoliopsida</taxon>
        <taxon>eudicotyledons</taxon>
        <taxon>Gunneridae</taxon>
        <taxon>Pentapetalae</taxon>
        <taxon>rosids</taxon>
        <taxon>fabids</taxon>
        <taxon>Rosales</taxon>
        <taxon>Rosaceae</taxon>
        <taxon>Rosoideae</taxon>
        <taxon>Rosoideae incertae sedis</taxon>
        <taxon>Rubus</taxon>
    </lineage>
</organism>
<comment type="caution">
    <text evidence="2">The sequence shown here is derived from an EMBL/GenBank/DDBJ whole genome shotgun (WGS) entry which is preliminary data.</text>
</comment>
<proteinExistence type="inferred from homology"/>
<dbReference type="GO" id="GO:0009733">
    <property type="term" value="P:response to auxin"/>
    <property type="evidence" value="ECO:0007669"/>
    <property type="project" value="InterPro"/>
</dbReference>
<dbReference type="InterPro" id="IPR003676">
    <property type="entry name" value="SAUR_fam"/>
</dbReference>
<accession>A0AAW1W1A7</accession>
<gene>
    <name evidence="2" type="ORF">M0R45_037035</name>
</gene>
<dbReference type="AlphaFoldDB" id="A0AAW1W1A7"/>
<evidence type="ECO:0000256" key="1">
    <source>
        <dbReference type="ARBA" id="ARBA00006974"/>
    </source>
</evidence>
<dbReference type="PANTHER" id="PTHR31929">
    <property type="entry name" value="SAUR-LIKE AUXIN-RESPONSIVE PROTEIN FAMILY-RELATED"/>
    <property type="match status" value="1"/>
</dbReference>
<sequence>MKSKFLKKCFGGCRKASARVLKYASWVHICLNSGEDYYNIPKDVPKGHLVVYVGEEYKRFVIKVTLLDHPLFRALLDQAEEVFQFSTNSSKLCFPCNEYMFLSVLQCISSEVLDRRRSLSMFFLGDKI</sequence>